<accession>A0A0A8HTB8</accession>
<name>A0A0A8HTB8_CAMLA</name>
<dbReference type="PANTHER" id="PTHR41786">
    <property type="entry name" value="MOTILITY ACCESSORY FACTOR MAF"/>
    <property type="match status" value="1"/>
</dbReference>
<gene>
    <name evidence="2" type="primary">maf6</name>
    <name evidence="2" type="ORF">UPTC3659_0186</name>
</gene>
<protein>
    <submittedName>
        <fullName evidence="2">Motility accessory factor</fullName>
    </submittedName>
</protein>
<dbReference type="InterPro" id="IPR002826">
    <property type="entry name" value="MptE-like"/>
</dbReference>
<evidence type="ECO:0000259" key="1">
    <source>
        <dbReference type="Pfam" id="PF01973"/>
    </source>
</evidence>
<dbReference type="Proteomes" id="UP000031130">
    <property type="component" value="Chromosome"/>
</dbReference>
<dbReference type="KEGG" id="cln:UPTC3659_0186"/>
<feature type="domain" description="6-hydroxymethylpterin diphosphokinase MptE-like" evidence="1">
    <location>
        <begin position="206"/>
        <end position="380"/>
    </location>
</feature>
<dbReference type="OrthoDB" id="8867611at2"/>
<evidence type="ECO:0000313" key="3">
    <source>
        <dbReference type="Proteomes" id="UP000031130"/>
    </source>
</evidence>
<dbReference type="RefSeq" id="WP_069106951.1">
    <property type="nucleotide sequence ID" value="NZ_CP007775.1"/>
</dbReference>
<proteinExistence type="predicted"/>
<evidence type="ECO:0000313" key="2">
    <source>
        <dbReference type="EMBL" id="AJD01072.1"/>
    </source>
</evidence>
<dbReference type="PANTHER" id="PTHR41786:SF1">
    <property type="entry name" value="6-HYDROXYMETHYLPTERIN DIPHOSPHOKINASE MPTE-LIKE DOMAIN-CONTAINING PROTEIN"/>
    <property type="match status" value="1"/>
</dbReference>
<dbReference type="Pfam" id="PF01973">
    <property type="entry name" value="MptE-like"/>
    <property type="match status" value="1"/>
</dbReference>
<dbReference type="HOGENOM" id="CLU_026503_1_0_7"/>
<reference evidence="2 3" key="1">
    <citation type="journal article" date="2014" name="Genome Biol. Evol.">
        <title>Comparative Genomics of the Campylobacter lari Group.</title>
        <authorList>
            <person name="Miller W.G."/>
            <person name="Yee E."/>
            <person name="Chapman M.H."/>
            <person name="Smith T.P."/>
            <person name="Bono J.L."/>
            <person name="Huynh S."/>
            <person name="Parker C.T."/>
            <person name="Vandamme P."/>
            <person name="Luong K."/>
            <person name="Korlach J."/>
        </authorList>
    </citation>
    <scope>NUCLEOTIDE SEQUENCE [LARGE SCALE GENOMIC DNA]</scope>
    <source>
        <strain evidence="3">RM3659</strain>
    </source>
</reference>
<sequence length="621" mass="72224">MNTYEANFNKNLGALESYNAILADKIEDVKTNERFEVFAGKNTFDTNIYDHKLKQSLYDNPEKFFDEKYNEIYTKYERYPVLFFYGLGNGLLYKALLQNENHKSIVVFEPNIEILYIVFHLIDFSQELKDKRLYVVENFHKQKLKKLLREELNVKNYLQNSELLLHSGFYKNNNYENLSLEVKNLCSYLVNDQGNSPKSSLQGITQLLHNLPYQLANPSLKDLLKQRKDKIENAIIVSTGPSLMKQLPLLKEYANKASIFCADSAYPILAKHNIKPDYVLSLERIEKTSEFFNNDFKEFDKDILFILTSVIHPNTIKYLKNNDRKFMLVHKPLPFAKALNMDDYGYLGTGLSVANMAYDLAVKLGHKNIILIGQDLAYDENGKSHPKEYHYFKEDFEGNRKQGLFITAYGGNTKVETNQFWILFKESFEQAIATNSSINTYNATEGGARIEGSIEKPFKEVCEELLINDVKKPVFEMLQSLSKEEIERKNIEIEKTLREVTDHSILKEIQHLHKAVKDISTYILSASHMLDLNFSKILEINKKIHDFKILFEKNFSLLGEILVPALKDIEIKLANIYLTPAISQEDKKTRMILWILKQEEWFEILQSTLINFYSAISKENK</sequence>
<dbReference type="AlphaFoldDB" id="A0A0A8HTB8"/>
<organism evidence="2 3">
    <name type="scientific">Campylobacter lari NCTC 11845</name>
    <dbReference type="NCBI Taxonomy" id="1388749"/>
    <lineage>
        <taxon>Bacteria</taxon>
        <taxon>Pseudomonadati</taxon>
        <taxon>Campylobacterota</taxon>
        <taxon>Epsilonproteobacteria</taxon>
        <taxon>Campylobacterales</taxon>
        <taxon>Campylobacteraceae</taxon>
        <taxon>Campylobacter</taxon>
    </lineage>
</organism>
<dbReference type="EMBL" id="CP007775">
    <property type="protein sequence ID" value="AJD01072.1"/>
    <property type="molecule type" value="Genomic_DNA"/>
</dbReference>